<accession>A0ACC2GNG5</accession>
<sequence>MSDFTIDIQLTELGFPDILQPREPTCVKETPLPSAAINACISSAPLTNLHSIGPTPTASPTVLDPGLVSVDQQVSVDSQTTTPTQLVFSQSGPHISVTPSPSRPSQTQTVLTPPQPSTHQHVAVALPGNPILPKSESNGLLQTHKLTKKVLISYSRVGARTADSSTNIQPFPSLFTIVTSPVEQLTPINNDSKLSLADKPAKIQNTKPEDTVNRVSYEAEDNEKGGEKSIEMEEEVVCVDDADNAKVQRNKQKESVNTVPEDSEETDDSEVSENEDDDEEEDDDDDEDEDDEELDPEAESAGSGEHRCSVCDLVQQSSFQLQEHMNLHTGARPYCCAECGKRFCQLANYRSHLRTHAQAQASVPAAAHRCRICLKGFNSPEGLQDHLSMSHFEKEFYECDICKRIFTCRRKCEMHMEEHKRKLASHACPQCDRCFRLRRSLRRHNERGCVRSYRCTDCPLSFSRKNTLLRHSFSHLGLLPYTCVQCRRHFRLAKLYRKHVCDPERMHCVACLGVFNSRSDFQKHKSETGCWGQQGTRRDEIRCMECGEAFSTAEELKKHAGAHQRVLSCSECGKGFRSALMLMSHMGGHAGSRPCLCKSCGLGFPHQQGYESHLKDCGLKPHPVMAPKKPRPSVPATPAQLPLPIPALVKKPAGNVSVPSSTSLRIPESAAAGVLTEVPSPTPVSMPVMSPTEVPVELSNPTDVPVVSPVQPSKGVWKLSLDKHPPPGVSLVMFVPANTPLASGLSGTSSVIPQLQGTEPLWTVFNPATNPGPLPQMLGQSSLTSETVLSPMAKPEHRSCSSNAPLDLVIKKGGYKQAPVNILPLDLSQTSPILFGCLSVKTESRSPGVFEANRDMFTNNNRVDNQDKHFGNQNEPGKDDHIETIAQKEGEREGSVDKDGQNDCTHTETEQAQTLKALSPGVTSTLQILNDVKQTKPLDWAELDPASQLKIELVSSLSSELPRGLVQIKQEPVSPGALSGTQSSGLWQSGRLTTLKREPEPDVGLDLRWDGGTPGLVLDLRLNAQHAASDSDSVAEKAEGNMAVDTAVVQNSVEVSLPDGSHESSADKNGLQQNEGVDTGIEEKQEDQTEEKKAQVLNLTHGPVLPPGEDVAQPIRLHADKPDDSVVEPSNNPDTQRPSPVPSAPSSPPCKRRRSLRSRAKPRALKNS</sequence>
<proteinExistence type="predicted"/>
<organism evidence="1 2">
    <name type="scientific">Dallia pectoralis</name>
    <name type="common">Alaska blackfish</name>
    <dbReference type="NCBI Taxonomy" id="75939"/>
    <lineage>
        <taxon>Eukaryota</taxon>
        <taxon>Metazoa</taxon>
        <taxon>Chordata</taxon>
        <taxon>Craniata</taxon>
        <taxon>Vertebrata</taxon>
        <taxon>Euteleostomi</taxon>
        <taxon>Actinopterygii</taxon>
        <taxon>Neopterygii</taxon>
        <taxon>Teleostei</taxon>
        <taxon>Protacanthopterygii</taxon>
        <taxon>Esociformes</taxon>
        <taxon>Umbridae</taxon>
        <taxon>Dallia</taxon>
    </lineage>
</organism>
<evidence type="ECO:0000313" key="2">
    <source>
        <dbReference type="Proteomes" id="UP001157502"/>
    </source>
</evidence>
<name>A0ACC2GNG5_DALPE</name>
<evidence type="ECO:0000313" key="1">
    <source>
        <dbReference type="EMBL" id="KAJ8005279.1"/>
    </source>
</evidence>
<keyword evidence="2" id="KW-1185">Reference proteome</keyword>
<protein>
    <submittedName>
        <fullName evidence="1">Uncharacterized protein</fullName>
    </submittedName>
</protein>
<gene>
    <name evidence="1" type="ORF">DPEC_G00144980</name>
</gene>
<dbReference type="Proteomes" id="UP001157502">
    <property type="component" value="Chromosome 11"/>
</dbReference>
<reference evidence="1" key="1">
    <citation type="submission" date="2021-05" db="EMBL/GenBank/DDBJ databases">
        <authorList>
            <person name="Pan Q."/>
            <person name="Jouanno E."/>
            <person name="Zahm M."/>
            <person name="Klopp C."/>
            <person name="Cabau C."/>
            <person name="Louis A."/>
            <person name="Berthelot C."/>
            <person name="Parey E."/>
            <person name="Roest Crollius H."/>
            <person name="Montfort J."/>
            <person name="Robinson-Rechavi M."/>
            <person name="Bouchez O."/>
            <person name="Lampietro C."/>
            <person name="Lopez Roques C."/>
            <person name="Donnadieu C."/>
            <person name="Postlethwait J."/>
            <person name="Bobe J."/>
            <person name="Dillon D."/>
            <person name="Chandos A."/>
            <person name="von Hippel F."/>
            <person name="Guiguen Y."/>
        </authorList>
    </citation>
    <scope>NUCLEOTIDE SEQUENCE</scope>
    <source>
        <strain evidence="1">YG-Jan2019</strain>
    </source>
</reference>
<dbReference type="EMBL" id="CM055738">
    <property type="protein sequence ID" value="KAJ8005279.1"/>
    <property type="molecule type" value="Genomic_DNA"/>
</dbReference>
<comment type="caution">
    <text evidence="1">The sequence shown here is derived from an EMBL/GenBank/DDBJ whole genome shotgun (WGS) entry which is preliminary data.</text>
</comment>